<reference evidence="4 5" key="1">
    <citation type="journal article" date="2018" name="Mol. Plant">
        <title>The genome of Artemisia annua provides insight into the evolution of Asteraceae family and artemisinin biosynthesis.</title>
        <authorList>
            <person name="Shen Q."/>
            <person name="Zhang L."/>
            <person name="Liao Z."/>
            <person name="Wang S."/>
            <person name="Yan T."/>
            <person name="Shi P."/>
            <person name="Liu M."/>
            <person name="Fu X."/>
            <person name="Pan Q."/>
            <person name="Wang Y."/>
            <person name="Lv Z."/>
            <person name="Lu X."/>
            <person name="Zhang F."/>
            <person name="Jiang W."/>
            <person name="Ma Y."/>
            <person name="Chen M."/>
            <person name="Hao X."/>
            <person name="Li L."/>
            <person name="Tang Y."/>
            <person name="Lv G."/>
            <person name="Zhou Y."/>
            <person name="Sun X."/>
            <person name="Brodelius P.E."/>
            <person name="Rose J.K.C."/>
            <person name="Tang K."/>
        </authorList>
    </citation>
    <scope>NUCLEOTIDE SEQUENCE [LARGE SCALE GENOMIC DNA]</scope>
    <source>
        <strain evidence="5">cv. Huhao1</strain>
        <tissue evidence="4">Leaf</tissue>
    </source>
</reference>
<dbReference type="GO" id="GO:0003723">
    <property type="term" value="F:RNA binding"/>
    <property type="evidence" value="ECO:0007669"/>
    <property type="project" value="InterPro"/>
</dbReference>
<feature type="compositionally biased region" description="Basic residues" evidence="2">
    <location>
        <begin position="915"/>
        <end position="939"/>
    </location>
</feature>
<dbReference type="PROSITE" id="PS50128">
    <property type="entry name" value="SURP"/>
    <property type="match status" value="1"/>
</dbReference>
<dbReference type="STRING" id="35608.A0A2U1MVV0"/>
<dbReference type="Proteomes" id="UP000245207">
    <property type="component" value="Unassembled WGS sequence"/>
</dbReference>
<gene>
    <name evidence="4" type="ORF">CTI12_AA202430</name>
</gene>
<dbReference type="AlphaFoldDB" id="A0A2U1MVV0"/>
<dbReference type="Gene3D" id="1.10.10.790">
    <property type="entry name" value="Surp module"/>
    <property type="match status" value="1"/>
</dbReference>
<comment type="caution">
    <text evidence="4">The sequence shown here is derived from an EMBL/GenBank/DDBJ whole genome shotgun (WGS) entry which is preliminary data.</text>
</comment>
<evidence type="ECO:0000313" key="4">
    <source>
        <dbReference type="EMBL" id="PWA65382.1"/>
    </source>
</evidence>
<feature type="region of interest" description="Disordered" evidence="2">
    <location>
        <begin position="296"/>
        <end position="316"/>
    </location>
</feature>
<dbReference type="GO" id="GO:0005634">
    <property type="term" value="C:nucleus"/>
    <property type="evidence" value="ECO:0007669"/>
    <property type="project" value="TreeGrafter"/>
</dbReference>
<dbReference type="Pfam" id="PF26093">
    <property type="entry name" value="HTH_TGH"/>
    <property type="match status" value="1"/>
</dbReference>
<feature type="region of interest" description="Disordered" evidence="2">
    <location>
        <begin position="763"/>
        <end position="785"/>
    </location>
</feature>
<evidence type="ECO:0000313" key="5">
    <source>
        <dbReference type="Proteomes" id="UP000245207"/>
    </source>
</evidence>
<keyword evidence="1" id="KW-0507">mRNA processing</keyword>
<sequence>MATEDDDDFVFYGTPIEREEDTISRKRKSVAEASGQLRTVPAHKQEVRDEEGRRRFHGAFSGGFSAGYFNTVGSKEGFCKGGSYLTPNNFAGWTPQTFTSSRKKRAEIIQQDVTTYLDEDEKAEMVGNSLGTSMQFDTFGFTAAEIARSQSEKEQNQRPSAIPGPAPDELIVPATDPIGVRLMLKMGWRRGQSIKSSKTNARSDARREARKAFLALSEDAKTHASDSKDAEDAIETVAELPIDDISQLPKSTPVRILSCFSCAYVSCHSDFHVYVLNPKQDMHGLGYDPFKGAPEFRDNKRSHLPGNRESGHKRLQPKKDGLFSFKSINVAPGFGTGALEDLDVEDEDVYATGYEFEAFVEEVEEPSRLAIEDKKKPSVKEHGSLPGFKAATSSDNQLERFDPPVVPKDFVPRHKFPVTHEVNRKLTEVPPAEVPPPVDNKLKVLIEGVATLVARCGTVFEELSREKNQSNPLFDFLNGGNGHDYYKRKLWEAREKHNDKTKPFFNEKVIPNAQKMTAESRGNILGEKPLQRTVKDIKTDVPATEVVNLQFHLSDTFTEPLSFVEPTEITKPFQHDPAKQERFEQYLKEKYHGGLRTKDAGGSSKMSEAARARERLEFEAAAEAVTQRKWGKEGQSSSQQILGASAGRGAQASLAEEVIKKSMFPKREEFQWRPASLLCKRFDLIDPYMGKPPPPPRFRSKLDSLISMPDYVKAAKEEEKTNLNKFSSTQADEQNGTNVMDVEENVEVENVERPVDLYKAIFSDDSDDEEESTNTNQPNDPKTKIEVANTALTRIVAGDFLESLGKELGLEVPPDQPYPEKHAKPQPTPKETAQEIQQVRQEKREEIDSNAHKDIKGSKNDTAELDHQIEKKVTKVKRDKNSSEDERSHKRSKRHSRRSSGSDGDTSDSSDGYRDRHRSRHKERKKEHRKHSKHRKHKTHESTSRSRHSADKEYGDGKREKRRYRD</sequence>
<feature type="compositionally biased region" description="Basic and acidic residues" evidence="2">
    <location>
        <begin position="879"/>
        <end position="888"/>
    </location>
</feature>
<feature type="compositionally biased region" description="Basic and acidic residues" evidence="2">
    <location>
        <begin position="840"/>
        <end position="873"/>
    </location>
</feature>
<dbReference type="InterPro" id="IPR011666">
    <property type="entry name" value="DUF1604"/>
</dbReference>
<accession>A0A2U1MVV0</accession>
<protein>
    <recommendedName>
        <fullName evidence="3">SURP motif domain-containing protein</fullName>
    </recommendedName>
</protein>
<dbReference type="SUPFAM" id="SSF109905">
    <property type="entry name" value="Surp module (SWAP domain)"/>
    <property type="match status" value="1"/>
</dbReference>
<feature type="domain" description="SURP motif" evidence="3">
    <location>
        <begin position="445"/>
        <end position="487"/>
    </location>
</feature>
<feature type="compositionally biased region" description="Basic and acidic residues" evidence="2">
    <location>
        <begin position="940"/>
        <end position="959"/>
    </location>
</feature>
<feature type="region of interest" description="Disordered" evidence="2">
    <location>
        <begin position="807"/>
        <end position="966"/>
    </location>
</feature>
<feature type="region of interest" description="Disordered" evidence="2">
    <location>
        <begin position="370"/>
        <end position="401"/>
    </location>
</feature>
<dbReference type="Pfam" id="PF01805">
    <property type="entry name" value="Surp"/>
    <property type="match status" value="1"/>
</dbReference>
<dbReference type="PANTHER" id="PTHR13384:SF19">
    <property type="entry name" value="G PATCH DOMAIN-CONTAINING PROTEIN 1"/>
    <property type="match status" value="1"/>
</dbReference>
<feature type="compositionally biased region" description="Polar residues" evidence="2">
    <location>
        <begin position="829"/>
        <end position="839"/>
    </location>
</feature>
<dbReference type="InterPro" id="IPR035967">
    <property type="entry name" value="SWAP/Surp_sf"/>
</dbReference>
<organism evidence="4 5">
    <name type="scientific">Artemisia annua</name>
    <name type="common">Sweet wormwood</name>
    <dbReference type="NCBI Taxonomy" id="35608"/>
    <lineage>
        <taxon>Eukaryota</taxon>
        <taxon>Viridiplantae</taxon>
        <taxon>Streptophyta</taxon>
        <taxon>Embryophyta</taxon>
        <taxon>Tracheophyta</taxon>
        <taxon>Spermatophyta</taxon>
        <taxon>Magnoliopsida</taxon>
        <taxon>eudicotyledons</taxon>
        <taxon>Gunneridae</taxon>
        <taxon>Pentapetalae</taxon>
        <taxon>asterids</taxon>
        <taxon>campanulids</taxon>
        <taxon>Asterales</taxon>
        <taxon>Asteraceae</taxon>
        <taxon>Asteroideae</taxon>
        <taxon>Anthemideae</taxon>
        <taxon>Artemisiinae</taxon>
        <taxon>Artemisia</taxon>
    </lineage>
</organism>
<dbReference type="Pfam" id="PF07713">
    <property type="entry name" value="DUF1604"/>
    <property type="match status" value="1"/>
</dbReference>
<evidence type="ECO:0000256" key="1">
    <source>
        <dbReference type="ARBA" id="ARBA00022664"/>
    </source>
</evidence>
<dbReference type="GO" id="GO:0006397">
    <property type="term" value="P:mRNA processing"/>
    <property type="evidence" value="ECO:0007669"/>
    <property type="project" value="UniProtKB-KW"/>
</dbReference>
<name>A0A2U1MVV0_ARTAN</name>
<feature type="region of interest" description="Disordered" evidence="2">
    <location>
        <begin position="148"/>
        <end position="170"/>
    </location>
</feature>
<keyword evidence="5" id="KW-1185">Reference proteome</keyword>
<dbReference type="OrthoDB" id="20507at2759"/>
<feature type="compositionally biased region" description="Low complexity" evidence="2">
    <location>
        <begin position="899"/>
        <end position="910"/>
    </location>
</feature>
<dbReference type="PANTHER" id="PTHR13384">
    <property type="entry name" value="G PATCH DOMAIN-CONTAINING PROTEIN 1"/>
    <property type="match status" value="1"/>
</dbReference>
<feature type="compositionally biased region" description="Basic and acidic residues" evidence="2">
    <location>
        <begin position="370"/>
        <end position="383"/>
    </location>
</feature>
<evidence type="ECO:0000256" key="2">
    <source>
        <dbReference type="SAM" id="MobiDB-lite"/>
    </source>
</evidence>
<feature type="compositionally biased region" description="Basic residues" evidence="2">
    <location>
        <begin position="889"/>
        <end position="898"/>
    </location>
</feature>
<proteinExistence type="predicted"/>
<evidence type="ECO:0000259" key="3">
    <source>
        <dbReference type="PROSITE" id="PS50128"/>
    </source>
</evidence>
<dbReference type="InterPro" id="IPR000061">
    <property type="entry name" value="Surp"/>
</dbReference>
<dbReference type="SMART" id="SM00648">
    <property type="entry name" value="SWAP"/>
    <property type="match status" value="1"/>
</dbReference>
<dbReference type="EMBL" id="PKPP01004236">
    <property type="protein sequence ID" value="PWA65382.1"/>
    <property type="molecule type" value="Genomic_DNA"/>
</dbReference>